<dbReference type="Proteomes" id="UP000784294">
    <property type="component" value="Unassembled WGS sequence"/>
</dbReference>
<name>A0A3S5C167_9PLAT</name>
<comment type="caution">
    <text evidence="1">The sequence shown here is derived from an EMBL/GenBank/DDBJ whole genome shotgun (WGS) entry which is preliminary data.</text>
</comment>
<reference evidence="1" key="1">
    <citation type="submission" date="2018-11" db="EMBL/GenBank/DDBJ databases">
        <authorList>
            <consortium name="Pathogen Informatics"/>
        </authorList>
    </citation>
    <scope>NUCLEOTIDE SEQUENCE</scope>
</reference>
<accession>A0A3S5C167</accession>
<sequence>MFSCLVCIAPEPADSNFLSPADLALSSGHQNPAQPSQIQPRQTPIAPIIGLNQLVTIVSVHALTISSQSTDYLDNVYEDETAHEALNGITDGRLNASMILPLMFRFILAELECLPSSLKLETMTVDSITPTSAAETIEGSAEAITNWAPLSLKEDGSKRAKVGLFVIIRS</sequence>
<evidence type="ECO:0000313" key="1">
    <source>
        <dbReference type="EMBL" id="VEL28652.1"/>
    </source>
</evidence>
<dbReference type="AlphaFoldDB" id="A0A3S5C167"/>
<gene>
    <name evidence="1" type="ORF">PXEA_LOCUS22092</name>
</gene>
<proteinExistence type="predicted"/>
<dbReference type="EMBL" id="CAAALY010096626">
    <property type="protein sequence ID" value="VEL28652.1"/>
    <property type="molecule type" value="Genomic_DNA"/>
</dbReference>
<keyword evidence="2" id="KW-1185">Reference proteome</keyword>
<organism evidence="1 2">
    <name type="scientific">Protopolystoma xenopodis</name>
    <dbReference type="NCBI Taxonomy" id="117903"/>
    <lineage>
        <taxon>Eukaryota</taxon>
        <taxon>Metazoa</taxon>
        <taxon>Spiralia</taxon>
        <taxon>Lophotrochozoa</taxon>
        <taxon>Platyhelminthes</taxon>
        <taxon>Monogenea</taxon>
        <taxon>Polyopisthocotylea</taxon>
        <taxon>Polystomatidea</taxon>
        <taxon>Polystomatidae</taxon>
        <taxon>Protopolystoma</taxon>
    </lineage>
</organism>
<protein>
    <submittedName>
        <fullName evidence="1">Uncharacterized protein</fullName>
    </submittedName>
</protein>
<evidence type="ECO:0000313" key="2">
    <source>
        <dbReference type="Proteomes" id="UP000784294"/>
    </source>
</evidence>